<evidence type="ECO:0000256" key="5">
    <source>
        <dbReference type="PIRSR" id="PIRSR001227-1"/>
    </source>
</evidence>
<dbReference type="SUPFAM" id="SSF56235">
    <property type="entry name" value="N-terminal nucleophile aminohydrolases (Ntn hydrolases)"/>
    <property type="match status" value="1"/>
</dbReference>
<dbReference type="InterPro" id="IPR014395">
    <property type="entry name" value="Pen/GL7ACA/AHL_acylase"/>
</dbReference>
<dbReference type="GO" id="GO:0017000">
    <property type="term" value="P:antibiotic biosynthetic process"/>
    <property type="evidence" value="ECO:0007669"/>
    <property type="project" value="InterPro"/>
</dbReference>
<dbReference type="EMBL" id="JOJP01000001">
    <property type="protein sequence ID" value="KEI69380.1"/>
    <property type="molecule type" value="Genomic_DNA"/>
</dbReference>
<accession>A0A081K5F4</accession>
<keyword evidence="2" id="KW-0378">Hydrolase</keyword>
<comment type="subunit">
    <text evidence="4">Heterodimer of an alpha subunit and a beta subunit processed from the same precursor.</text>
</comment>
<keyword evidence="6" id="KW-0479">Metal-binding</keyword>
<dbReference type="Gene3D" id="2.30.120.10">
    <property type="match status" value="1"/>
</dbReference>
<keyword evidence="7" id="KW-1133">Transmembrane helix</keyword>
<comment type="similarity">
    <text evidence="1">Belongs to the peptidase S45 family.</text>
</comment>
<evidence type="ECO:0000256" key="6">
    <source>
        <dbReference type="PIRSR" id="PIRSR001227-2"/>
    </source>
</evidence>
<dbReference type="GO" id="GO:0046872">
    <property type="term" value="F:metal ion binding"/>
    <property type="evidence" value="ECO:0007669"/>
    <property type="project" value="UniProtKB-KW"/>
</dbReference>
<organism evidence="8 9">
    <name type="scientific">Endozoicomonas elysicola</name>
    <dbReference type="NCBI Taxonomy" id="305900"/>
    <lineage>
        <taxon>Bacteria</taxon>
        <taxon>Pseudomonadati</taxon>
        <taxon>Pseudomonadota</taxon>
        <taxon>Gammaproteobacteria</taxon>
        <taxon>Oceanospirillales</taxon>
        <taxon>Endozoicomonadaceae</taxon>
        <taxon>Endozoicomonas</taxon>
    </lineage>
</organism>
<evidence type="ECO:0000256" key="4">
    <source>
        <dbReference type="ARBA" id="ARBA00038735"/>
    </source>
</evidence>
<name>A0A081K5F4_9GAMM</name>
<dbReference type="InterPro" id="IPR043147">
    <property type="entry name" value="Penicillin_amidase_A-knob"/>
</dbReference>
<evidence type="ECO:0000313" key="9">
    <source>
        <dbReference type="Proteomes" id="UP000027997"/>
    </source>
</evidence>
<dbReference type="MEROPS" id="S45.003"/>
<evidence type="ECO:0008006" key="10">
    <source>
        <dbReference type="Google" id="ProtNLM"/>
    </source>
</evidence>
<feature type="binding site" evidence="6">
    <location>
        <position position="339"/>
    </location>
    <ligand>
        <name>Ca(2+)</name>
        <dbReference type="ChEBI" id="CHEBI:29108"/>
    </ligand>
</feature>
<gene>
    <name evidence="8" type="ORF">GV64_00280</name>
</gene>
<dbReference type="InterPro" id="IPR029055">
    <property type="entry name" value="Ntn_hydrolases_N"/>
</dbReference>
<dbReference type="Pfam" id="PF01804">
    <property type="entry name" value="Penicil_amidase"/>
    <property type="match status" value="1"/>
</dbReference>
<keyword evidence="9" id="KW-1185">Reference proteome</keyword>
<proteinExistence type="inferred from homology"/>
<keyword evidence="6" id="KW-0106">Calcium</keyword>
<keyword evidence="7" id="KW-0812">Transmembrane</keyword>
<dbReference type="GO" id="GO:0016811">
    <property type="term" value="F:hydrolase activity, acting on carbon-nitrogen (but not peptide) bonds, in linear amides"/>
    <property type="evidence" value="ECO:0007669"/>
    <property type="project" value="InterPro"/>
</dbReference>
<keyword evidence="7" id="KW-0472">Membrane</keyword>
<reference evidence="8 9" key="1">
    <citation type="submission" date="2014-06" db="EMBL/GenBank/DDBJ databases">
        <title>Whole Genome Sequences of Three Symbiotic Endozoicomonas Bacteria.</title>
        <authorList>
            <person name="Neave M.J."/>
            <person name="Apprill A."/>
            <person name="Voolstra C.R."/>
        </authorList>
    </citation>
    <scope>NUCLEOTIDE SEQUENCE [LARGE SCALE GENOMIC DNA]</scope>
    <source>
        <strain evidence="8 9">DSM 22380</strain>
    </source>
</reference>
<dbReference type="CDD" id="cd03747">
    <property type="entry name" value="Ntn_PGA_like"/>
    <property type="match status" value="1"/>
</dbReference>
<evidence type="ECO:0000256" key="7">
    <source>
        <dbReference type="SAM" id="Phobius"/>
    </source>
</evidence>
<protein>
    <recommendedName>
        <fullName evidence="10">Penicillin amidase</fullName>
    </recommendedName>
</protein>
<feature type="transmembrane region" description="Helical" evidence="7">
    <location>
        <begin position="9"/>
        <end position="27"/>
    </location>
</feature>
<dbReference type="RefSeq" id="WP_020582555.1">
    <property type="nucleotide sequence ID" value="NZ_JOJP01000001.1"/>
</dbReference>
<feature type="active site" description="Nucleophile" evidence="5">
    <location>
        <position position="258"/>
    </location>
</feature>
<dbReference type="PANTHER" id="PTHR34218">
    <property type="entry name" value="PEPTIDASE S45 PENICILLIN AMIDASE"/>
    <property type="match status" value="1"/>
</dbReference>
<dbReference type="eggNOG" id="COG2366">
    <property type="taxonomic scope" value="Bacteria"/>
</dbReference>
<keyword evidence="3" id="KW-0865">Zymogen</keyword>
<dbReference type="InterPro" id="IPR043146">
    <property type="entry name" value="Penicillin_amidase_N_B-knob"/>
</dbReference>
<sequence length="795" mass="89081">MLIWLRRGFFLLVSISLLIIFTVFVLLRQSLPVLDGEIQAPQLNSTVTIERDAQGIPLISGSDRNDIAFATGYLHAQERFFQMDLNRRNSAGELSELVGKLALEHDQRQRKHRFRKVAQEAVELMAADHRILLDAYTSGVNQGLKDLGQKPFEYLLLGVDPQPWRNEDAYLSIFSMYIDLNDDEVKLDNLKGFLSRVTAPVVIDFLSPLKTRWDSPLQSGELADAPTPGPELVDLRSKDAELYASLGGTTLEDSLIGSNNWAVSGELTAHGGAIIQDDMHLSHRVPTIWYRASLSYPHPDQPKEMVSVTGVTLPGTPFVVVGSNTHIAWGFTNTAGDWVDLVELDIDDGQYMTSDGLKPLETWTETINVKGQEPVTVEYSGSHWGPVVDSVYDNTQYSLRWTAHRPEATNVNLMYLEVARNAEQGMAIANRSGIPPQNFTVGDREGNIGWTVAGQIPNRSGIDSTYPLPWQQADDNWNGWLPDVDYPRVYNPANQRVWTANARIASGDDYDKMGNGGYALGPRQIQIRDALMVLESADEQALLDVALDHRALYMDNWRRLILDTLTEDVREEHSARQKFYDYVKNWSGKAATDDVGYRLVREYNDALKLKIMSSLGRYFLSLAPDAKDDVEDGFMQKLNHETEMVWRLLDERPINWLNPRYTSWDELLIETVDDVIHDLGGAEQLASATWGQRNMADVRHPLSGAIPVFGKLLDMPRVPLTGDVWLPKAQRANEGVSERMVVSPGRESEAIFHMPGGQSGHPLSPFFAAGYMDWVEGKASPFLPGEAKYTLTLSP</sequence>
<dbReference type="PIRSF" id="PIRSF001227">
    <property type="entry name" value="Pen_acylase"/>
    <property type="match status" value="1"/>
</dbReference>
<dbReference type="Proteomes" id="UP000027997">
    <property type="component" value="Unassembled WGS sequence"/>
</dbReference>
<dbReference type="Gene3D" id="3.60.20.10">
    <property type="entry name" value="Glutamine Phosphoribosylpyrophosphate, subunit 1, domain 1"/>
    <property type="match status" value="1"/>
</dbReference>
<feature type="binding site" evidence="6">
    <location>
        <position position="337"/>
    </location>
    <ligand>
        <name>Ca(2+)</name>
        <dbReference type="ChEBI" id="CHEBI:29108"/>
    </ligand>
</feature>
<evidence type="ECO:0000256" key="2">
    <source>
        <dbReference type="ARBA" id="ARBA00022801"/>
    </source>
</evidence>
<dbReference type="Gene3D" id="1.10.1400.10">
    <property type="match status" value="1"/>
</dbReference>
<evidence type="ECO:0000313" key="8">
    <source>
        <dbReference type="EMBL" id="KEI69380.1"/>
    </source>
</evidence>
<evidence type="ECO:0000256" key="1">
    <source>
        <dbReference type="ARBA" id="ARBA00006586"/>
    </source>
</evidence>
<dbReference type="InterPro" id="IPR023343">
    <property type="entry name" value="Penicillin_amidase_dom1"/>
</dbReference>
<comment type="caution">
    <text evidence="8">The sequence shown here is derived from an EMBL/GenBank/DDBJ whole genome shotgun (WGS) entry which is preliminary data.</text>
</comment>
<dbReference type="Gene3D" id="1.10.439.10">
    <property type="entry name" value="Penicillin Amidohydrolase, domain 1"/>
    <property type="match status" value="1"/>
</dbReference>
<feature type="binding site" evidence="6">
    <location>
        <position position="340"/>
    </location>
    <ligand>
        <name>Ca(2+)</name>
        <dbReference type="ChEBI" id="CHEBI:29108"/>
    </ligand>
</feature>
<comment type="cofactor">
    <cofactor evidence="6">
        <name>Ca(2+)</name>
        <dbReference type="ChEBI" id="CHEBI:29108"/>
    </cofactor>
    <text evidence="6">Binds 1 Ca(2+) ion per dimer.</text>
</comment>
<dbReference type="AlphaFoldDB" id="A0A081K5F4"/>
<evidence type="ECO:0000256" key="3">
    <source>
        <dbReference type="ARBA" id="ARBA00023145"/>
    </source>
</evidence>
<dbReference type="InterPro" id="IPR002692">
    <property type="entry name" value="S45"/>
</dbReference>
<dbReference type="PANTHER" id="PTHR34218:SF4">
    <property type="entry name" value="ACYL-HOMOSERINE LACTONE ACYLASE QUIP"/>
    <property type="match status" value="1"/>
</dbReference>